<protein>
    <submittedName>
        <fullName evidence="5">Type III polyketide synthase</fullName>
    </submittedName>
</protein>
<accession>A0ABS5W0X0</accession>
<dbReference type="PANTHER" id="PTHR11877:SF46">
    <property type="entry name" value="TYPE III POLYKETIDE SYNTHASE A"/>
    <property type="match status" value="1"/>
</dbReference>
<evidence type="ECO:0000259" key="3">
    <source>
        <dbReference type="Pfam" id="PF00195"/>
    </source>
</evidence>
<dbReference type="CDD" id="cd00831">
    <property type="entry name" value="CHS_like"/>
    <property type="match status" value="1"/>
</dbReference>
<sequence length="357" mass="37799">MVSGQTVPRINAIACALPASECDATYNAWALRQLEGHREAALLERMLQRSGIGRRFTVLSNAETYQAEGSFYDTPEAPGTLSRMEVYAREAPKLALEAIAGLGPVGDVTHLVVASCTGFMAPGLDQVIARRLGLAPTVERVVVGFMGCYAGVTALRTAGHLVRSDPKARVLVISVELCTLHLQPTDKLERLLAMAQFADGAAAAIVSGEGDGLALGEGLSLTLEDSHDLITWTIGDTGFAMHLSGEVPFRLAEALSDETVANSVTEGRSVAEIDAWAVHPGGRSIVDAVERGLQLPPEKLTASREVLQNCGNMSSATVMFVLKKLMEEKPRTGIAIAFGPGLAMEGLRFGWTEGDAG</sequence>
<comment type="caution">
    <text evidence="5">The sequence shown here is derived from an EMBL/GenBank/DDBJ whole genome shotgun (WGS) entry which is preliminary data.</text>
</comment>
<dbReference type="PANTHER" id="PTHR11877">
    <property type="entry name" value="HYDROXYMETHYLGLUTARYL-COA SYNTHASE"/>
    <property type="match status" value="1"/>
</dbReference>
<gene>
    <name evidence="5" type="ORF">KK137_03640</name>
</gene>
<dbReference type="InterPro" id="IPR001099">
    <property type="entry name" value="Chalcone/stilbene_synt_N"/>
</dbReference>
<dbReference type="InterPro" id="IPR012328">
    <property type="entry name" value="Chalcone/stilbene_synt_C"/>
</dbReference>
<evidence type="ECO:0000313" key="6">
    <source>
        <dbReference type="Proteomes" id="UP000811255"/>
    </source>
</evidence>
<name>A0ABS5W0X0_9SPHN</name>
<keyword evidence="2" id="KW-0808">Transferase</keyword>
<evidence type="ECO:0000259" key="4">
    <source>
        <dbReference type="Pfam" id="PF02797"/>
    </source>
</evidence>
<proteinExistence type="inferred from homology"/>
<dbReference type="PIRSF" id="PIRSF000451">
    <property type="entry name" value="PKS_III"/>
    <property type="match status" value="1"/>
</dbReference>
<dbReference type="Gene3D" id="3.40.47.10">
    <property type="match status" value="2"/>
</dbReference>
<dbReference type="SUPFAM" id="SSF53901">
    <property type="entry name" value="Thiolase-like"/>
    <property type="match status" value="1"/>
</dbReference>
<comment type="similarity">
    <text evidence="1">Belongs to the thiolase-like superfamily. Chalcone/stilbene synthases family.</text>
</comment>
<dbReference type="Proteomes" id="UP000811255">
    <property type="component" value="Unassembled WGS sequence"/>
</dbReference>
<dbReference type="RefSeq" id="WP_214534670.1">
    <property type="nucleotide sequence ID" value="NZ_JAHFVK010000001.1"/>
</dbReference>
<evidence type="ECO:0000256" key="1">
    <source>
        <dbReference type="ARBA" id="ARBA00005531"/>
    </source>
</evidence>
<dbReference type="InterPro" id="IPR016039">
    <property type="entry name" value="Thiolase-like"/>
</dbReference>
<keyword evidence="6" id="KW-1185">Reference proteome</keyword>
<reference evidence="5 6" key="1">
    <citation type="submission" date="2021-05" db="EMBL/GenBank/DDBJ databases">
        <title>Croceibacterium sp. LX-88 genome sequence.</title>
        <authorList>
            <person name="Luo X."/>
        </authorList>
    </citation>
    <scope>NUCLEOTIDE SEQUENCE [LARGE SCALE GENOMIC DNA]</scope>
    <source>
        <strain evidence="5 6">LX-88</strain>
    </source>
</reference>
<dbReference type="InterPro" id="IPR011141">
    <property type="entry name" value="Polyketide_synthase_type-III"/>
</dbReference>
<dbReference type="EMBL" id="JAHFVK010000001">
    <property type="protein sequence ID" value="MBT2133420.1"/>
    <property type="molecule type" value="Genomic_DNA"/>
</dbReference>
<evidence type="ECO:0000313" key="5">
    <source>
        <dbReference type="EMBL" id="MBT2133420.1"/>
    </source>
</evidence>
<dbReference type="Pfam" id="PF00195">
    <property type="entry name" value="Chal_sti_synt_N"/>
    <property type="match status" value="1"/>
</dbReference>
<feature type="domain" description="Chalcone/stilbene synthase C-terminal" evidence="4">
    <location>
        <begin position="224"/>
        <end position="347"/>
    </location>
</feature>
<organism evidence="5 6">
    <name type="scientific">Croceibacterium selenioxidans</name>
    <dbReference type="NCBI Taxonomy" id="2838833"/>
    <lineage>
        <taxon>Bacteria</taxon>
        <taxon>Pseudomonadati</taxon>
        <taxon>Pseudomonadota</taxon>
        <taxon>Alphaproteobacteria</taxon>
        <taxon>Sphingomonadales</taxon>
        <taxon>Erythrobacteraceae</taxon>
        <taxon>Croceibacterium</taxon>
    </lineage>
</organism>
<evidence type="ECO:0000256" key="2">
    <source>
        <dbReference type="ARBA" id="ARBA00022679"/>
    </source>
</evidence>
<dbReference type="Pfam" id="PF02797">
    <property type="entry name" value="Chal_sti_synt_C"/>
    <property type="match status" value="1"/>
</dbReference>
<feature type="domain" description="Chalcone/stilbene synthase N-terminal" evidence="3">
    <location>
        <begin position="41"/>
        <end position="207"/>
    </location>
</feature>